<dbReference type="RefSeq" id="WP_283266197.1">
    <property type="nucleotide sequence ID" value="NZ_CP125669.1"/>
</dbReference>
<dbReference type="EMBL" id="CP125669">
    <property type="protein sequence ID" value="WHP04509.1"/>
    <property type="molecule type" value="Genomic_DNA"/>
</dbReference>
<dbReference type="Proteomes" id="UP001229836">
    <property type="component" value="Chromosome"/>
</dbReference>
<organism evidence="1 2">
    <name type="scientific">Acinetobacter corruptisaponis</name>
    <dbReference type="NCBI Taxonomy" id="3045147"/>
    <lineage>
        <taxon>Bacteria</taxon>
        <taxon>Pseudomonadati</taxon>
        <taxon>Pseudomonadota</taxon>
        <taxon>Gammaproteobacteria</taxon>
        <taxon>Moraxellales</taxon>
        <taxon>Moraxellaceae</taxon>
        <taxon>Acinetobacter</taxon>
    </lineage>
</organism>
<name>A0ABY8S497_9GAMM</name>
<accession>A0ABY8S497</accession>
<keyword evidence="2" id="KW-1185">Reference proteome</keyword>
<sequence length="93" mass="10817">MIWGDPIYKLGIFLEIVLENMESTDQVRFGETGTGIRPRYAVYTENGDFKQSYHGKEFDTERPKGYLPENISAKYFSYQEVLEAKKIAELLNQ</sequence>
<evidence type="ECO:0000313" key="1">
    <source>
        <dbReference type="EMBL" id="WHP04509.1"/>
    </source>
</evidence>
<evidence type="ECO:0000313" key="2">
    <source>
        <dbReference type="Proteomes" id="UP001229836"/>
    </source>
</evidence>
<reference evidence="1 2" key="1">
    <citation type="submission" date="2023-05" db="EMBL/GenBank/DDBJ databases">
        <title>The complete genome of Acinetobacter sp. nov KCTC 92772.</title>
        <authorList>
            <person name="Zhou G."/>
        </authorList>
    </citation>
    <scope>NUCLEOTIDE SEQUENCE [LARGE SCALE GENOMIC DNA]</scope>
    <source>
        <strain evidence="1 2">KCTC 92772</strain>
    </source>
</reference>
<protein>
    <submittedName>
        <fullName evidence="1">Uncharacterized protein</fullName>
    </submittedName>
</protein>
<proteinExistence type="predicted"/>
<gene>
    <name evidence="1" type="ORF">QLH32_10550</name>
</gene>